<dbReference type="CDD" id="cd12885">
    <property type="entry name" value="SPRY_RanBP_like"/>
    <property type="match status" value="1"/>
</dbReference>
<protein>
    <recommendedName>
        <fullName evidence="1">B30.2/SPRY domain-containing protein</fullName>
    </recommendedName>
</protein>
<organism evidence="3 4">
    <name type="scientific">Heterodera schachtii</name>
    <name type="common">Sugarbeet cyst nematode worm</name>
    <name type="synonym">Tylenchus schachtii</name>
    <dbReference type="NCBI Taxonomy" id="97005"/>
    <lineage>
        <taxon>Eukaryota</taxon>
        <taxon>Metazoa</taxon>
        <taxon>Ecdysozoa</taxon>
        <taxon>Nematoda</taxon>
        <taxon>Chromadorea</taxon>
        <taxon>Rhabditida</taxon>
        <taxon>Tylenchina</taxon>
        <taxon>Tylenchomorpha</taxon>
        <taxon>Tylenchoidea</taxon>
        <taxon>Heteroderidae</taxon>
        <taxon>Heteroderinae</taxon>
        <taxon>Heterodera</taxon>
    </lineage>
</organism>
<dbReference type="InterPro" id="IPR043136">
    <property type="entry name" value="B30.2/SPRY_sf"/>
</dbReference>
<keyword evidence="4" id="KW-1185">Reference proteome</keyword>
<sequence>MMDAFSSTNMNIRKHKTVNTDEEKQNKKAKTINYWDSMACDECLGNGSGIGDVPMAEASNDSAVQTSISDTKKGNTVINASERKQNQDAETQTRKTALLNFEQNYWDTNACHNDLEIIGDKKLTVHYYKERQTGLRFVFAKHPFFLGIGSSDIFYFEISIKHGSCPICFGFGAKKQPKSDERMYDGKDFYTYDSDGIFWINGSYKGMFEKNSYRVDDIVGCGINLISRKIFFTKNGRRMGAFDFDPSSDVYQLFPFVSLTYWCQKIEANFGPF</sequence>
<evidence type="ECO:0000313" key="3">
    <source>
        <dbReference type="EMBL" id="KAL3096231.1"/>
    </source>
</evidence>
<dbReference type="Gene3D" id="2.60.120.920">
    <property type="match status" value="1"/>
</dbReference>
<dbReference type="EMBL" id="JBICCN010000074">
    <property type="protein sequence ID" value="KAL3096231.1"/>
    <property type="molecule type" value="Genomic_DNA"/>
</dbReference>
<dbReference type="SUPFAM" id="SSF49899">
    <property type="entry name" value="Concanavalin A-like lectins/glucanases"/>
    <property type="match status" value="1"/>
</dbReference>
<feature type="domain" description="B30.2/SPRY" evidence="1">
    <location>
        <begin position="83"/>
        <end position="273"/>
    </location>
</feature>
<dbReference type="InterPro" id="IPR001870">
    <property type="entry name" value="B30.2/SPRY"/>
</dbReference>
<evidence type="ECO:0000313" key="2">
    <source>
        <dbReference type="EMBL" id="KAL3068311.1"/>
    </source>
</evidence>
<dbReference type="InterPro" id="IPR013320">
    <property type="entry name" value="ConA-like_dom_sf"/>
</dbReference>
<dbReference type="InterPro" id="IPR003877">
    <property type="entry name" value="SPRY_dom"/>
</dbReference>
<evidence type="ECO:0000259" key="1">
    <source>
        <dbReference type="PROSITE" id="PS50188"/>
    </source>
</evidence>
<name>A0ABD2K010_HETSC</name>
<dbReference type="PROSITE" id="PS50188">
    <property type="entry name" value="B302_SPRY"/>
    <property type="match status" value="1"/>
</dbReference>
<dbReference type="Pfam" id="PF00622">
    <property type="entry name" value="SPRY"/>
    <property type="match status" value="1"/>
</dbReference>
<evidence type="ECO:0000313" key="4">
    <source>
        <dbReference type="Proteomes" id="UP001620645"/>
    </source>
</evidence>
<dbReference type="InterPro" id="IPR044736">
    <property type="entry name" value="Gid1/RanBPM/SPLA_SPRY"/>
</dbReference>
<dbReference type="EMBL" id="JBICCN010000447">
    <property type="protein sequence ID" value="KAL3068311.1"/>
    <property type="molecule type" value="Genomic_DNA"/>
</dbReference>
<proteinExistence type="predicted"/>
<reference evidence="3 4" key="1">
    <citation type="submission" date="2024-10" db="EMBL/GenBank/DDBJ databases">
        <authorList>
            <person name="Kim D."/>
        </authorList>
    </citation>
    <scope>NUCLEOTIDE SEQUENCE [LARGE SCALE GENOMIC DNA]</scope>
    <source>
        <strain evidence="3">Taebaek</strain>
    </source>
</reference>
<dbReference type="SMART" id="SM00449">
    <property type="entry name" value="SPRY"/>
    <property type="match status" value="1"/>
</dbReference>
<dbReference type="AlphaFoldDB" id="A0ABD2K010"/>
<gene>
    <name evidence="3" type="ORF">niasHS_004175</name>
    <name evidence="2" type="ORF">niasHS_015432</name>
</gene>
<dbReference type="Proteomes" id="UP001620645">
    <property type="component" value="Unassembled WGS sequence"/>
</dbReference>
<accession>A0ABD2K010</accession>
<comment type="caution">
    <text evidence="3">The sequence shown here is derived from an EMBL/GenBank/DDBJ whole genome shotgun (WGS) entry which is preliminary data.</text>
</comment>